<evidence type="ECO:0000256" key="2">
    <source>
        <dbReference type="ARBA" id="ARBA00006448"/>
    </source>
</evidence>
<feature type="transmembrane region" description="Helical" evidence="7">
    <location>
        <begin position="77"/>
        <end position="97"/>
    </location>
</feature>
<dbReference type="Proteomes" id="UP000603369">
    <property type="component" value="Unassembled WGS sequence"/>
</dbReference>
<dbReference type="Gene3D" id="3.30.240.20">
    <property type="entry name" value="bsu07140 like domains"/>
    <property type="match status" value="1"/>
</dbReference>
<name>A0A8I1HQB8_9CORY</name>
<accession>A0A8I1HQB8</accession>
<organism evidence="9 10">
    <name type="scientific">Corynebacterium tuberculostearicum</name>
    <dbReference type="NCBI Taxonomy" id="38304"/>
    <lineage>
        <taxon>Bacteria</taxon>
        <taxon>Bacillati</taxon>
        <taxon>Actinomycetota</taxon>
        <taxon>Actinomycetes</taxon>
        <taxon>Mycobacteriales</taxon>
        <taxon>Corynebacteriaceae</taxon>
        <taxon>Corynebacterium</taxon>
    </lineage>
</organism>
<comment type="subcellular location">
    <subcellularLocation>
        <location evidence="1">Cell membrane</location>
        <topology evidence="1">Multi-pass membrane protein</topology>
    </subcellularLocation>
</comment>
<keyword evidence="4 7" id="KW-0812">Transmembrane</keyword>
<sequence>MDTLELFLREITYQLGIEWHRIPVVVLATLGIYLSFMVLVKLFGSRVLTSMTASDAIIIIMFGAVAGRVIVGNPPTLAAGVIGLTTLMALEAAFGTIRKVVKWTRFLDRRPILLVFSGEMVEDNLALAHITESDIYSAARRAGISRMEDVQIMILEPTGHISVIKVGQAIDPELFKDLVGAEYIEDAKDA</sequence>
<gene>
    <name evidence="9" type="ORF">JDP02_05195</name>
</gene>
<dbReference type="PANTHER" id="PTHR34582">
    <property type="entry name" value="UPF0702 TRANSMEMBRANE PROTEIN YCAP"/>
    <property type="match status" value="1"/>
</dbReference>
<comment type="caution">
    <text evidence="9">The sequence shown here is derived from an EMBL/GenBank/DDBJ whole genome shotgun (WGS) entry which is preliminary data.</text>
</comment>
<keyword evidence="5 7" id="KW-1133">Transmembrane helix</keyword>
<dbReference type="AlphaFoldDB" id="A0A8I1HQB8"/>
<evidence type="ECO:0000259" key="8">
    <source>
        <dbReference type="Pfam" id="PF04239"/>
    </source>
</evidence>
<evidence type="ECO:0000313" key="10">
    <source>
        <dbReference type="Proteomes" id="UP000603369"/>
    </source>
</evidence>
<evidence type="ECO:0000256" key="4">
    <source>
        <dbReference type="ARBA" id="ARBA00022692"/>
    </source>
</evidence>
<keyword evidence="3" id="KW-1003">Cell membrane</keyword>
<evidence type="ECO:0000313" key="9">
    <source>
        <dbReference type="EMBL" id="MBK3427916.1"/>
    </source>
</evidence>
<keyword evidence="10" id="KW-1185">Reference proteome</keyword>
<dbReference type="GO" id="GO:0005886">
    <property type="term" value="C:plasma membrane"/>
    <property type="evidence" value="ECO:0007669"/>
    <property type="project" value="UniProtKB-SubCell"/>
</dbReference>
<evidence type="ECO:0000256" key="5">
    <source>
        <dbReference type="ARBA" id="ARBA00022989"/>
    </source>
</evidence>
<evidence type="ECO:0000256" key="7">
    <source>
        <dbReference type="SAM" id="Phobius"/>
    </source>
</evidence>
<dbReference type="Pfam" id="PF04239">
    <property type="entry name" value="DUF421"/>
    <property type="match status" value="1"/>
</dbReference>
<feature type="transmembrane region" description="Helical" evidence="7">
    <location>
        <begin position="20"/>
        <end position="40"/>
    </location>
</feature>
<proteinExistence type="inferred from homology"/>
<dbReference type="EMBL" id="JAEHFL010000006">
    <property type="protein sequence ID" value="MBK3427916.1"/>
    <property type="molecule type" value="Genomic_DNA"/>
</dbReference>
<evidence type="ECO:0000256" key="6">
    <source>
        <dbReference type="ARBA" id="ARBA00023136"/>
    </source>
</evidence>
<evidence type="ECO:0000256" key="3">
    <source>
        <dbReference type="ARBA" id="ARBA00022475"/>
    </source>
</evidence>
<dbReference type="RefSeq" id="WP_200435675.1">
    <property type="nucleotide sequence ID" value="NZ_JAEHFL010000006.1"/>
</dbReference>
<feature type="domain" description="YetF C-terminal" evidence="8">
    <location>
        <begin position="99"/>
        <end position="168"/>
    </location>
</feature>
<evidence type="ECO:0000256" key="1">
    <source>
        <dbReference type="ARBA" id="ARBA00004651"/>
    </source>
</evidence>
<feature type="transmembrane region" description="Helical" evidence="7">
    <location>
        <begin position="52"/>
        <end position="71"/>
    </location>
</feature>
<dbReference type="InterPro" id="IPR023090">
    <property type="entry name" value="UPF0702_alpha/beta_dom_sf"/>
</dbReference>
<reference evidence="9 10" key="1">
    <citation type="submission" date="2020-12" db="EMBL/GenBank/DDBJ databases">
        <title>Draft genome sequence of the commensal strain Corynebacterium tuberculostearicum MFP09/CIP 102622 isolated from human skin.</title>
        <authorList>
            <person name="Boukerb A.M."/>
            <person name="Janvier X."/>
            <person name="Feuilloley M.G.J."/>
            <person name="Groboillot A."/>
        </authorList>
    </citation>
    <scope>NUCLEOTIDE SEQUENCE [LARGE SCALE GENOMIC DNA]</scope>
    <source>
        <strain evidence="9 10">CIP 102622</strain>
    </source>
</reference>
<dbReference type="PANTHER" id="PTHR34582:SF6">
    <property type="entry name" value="UPF0702 TRANSMEMBRANE PROTEIN YCAP"/>
    <property type="match status" value="1"/>
</dbReference>
<dbReference type="InterPro" id="IPR007353">
    <property type="entry name" value="DUF421"/>
</dbReference>
<keyword evidence="6 7" id="KW-0472">Membrane</keyword>
<comment type="similarity">
    <text evidence="2">Belongs to the UPF0702 family.</text>
</comment>
<protein>
    <submittedName>
        <fullName evidence="9">DUF421 domain-containing protein</fullName>
    </submittedName>
</protein>